<protein>
    <submittedName>
        <fullName evidence="2">Uncharacterized protein</fullName>
    </submittedName>
</protein>
<dbReference type="EMBL" id="JANCYU010000001">
    <property type="protein sequence ID" value="KAK4522184.1"/>
    <property type="molecule type" value="Genomic_DNA"/>
</dbReference>
<keyword evidence="1" id="KW-1133">Transmembrane helix</keyword>
<reference evidence="2 3" key="1">
    <citation type="submission" date="2022-07" db="EMBL/GenBank/DDBJ databases">
        <title>Genome-wide signatures of adaptation to extreme environments.</title>
        <authorList>
            <person name="Cho C.H."/>
            <person name="Yoon H.S."/>
        </authorList>
    </citation>
    <scope>NUCLEOTIDE SEQUENCE [LARGE SCALE GENOMIC DNA]</scope>
    <source>
        <strain evidence="2 3">108.79 E11</strain>
    </source>
</reference>
<organism evidence="2 3">
    <name type="scientific">Galdieria yellowstonensis</name>
    <dbReference type="NCBI Taxonomy" id="3028027"/>
    <lineage>
        <taxon>Eukaryota</taxon>
        <taxon>Rhodophyta</taxon>
        <taxon>Bangiophyceae</taxon>
        <taxon>Galdieriales</taxon>
        <taxon>Galdieriaceae</taxon>
        <taxon>Galdieria</taxon>
    </lineage>
</organism>
<keyword evidence="1" id="KW-0472">Membrane</keyword>
<evidence type="ECO:0000256" key="1">
    <source>
        <dbReference type="SAM" id="Phobius"/>
    </source>
</evidence>
<proteinExistence type="predicted"/>
<sequence>MRGGQKRFLKYLGIVASINIPATAYFLSIMRWSKNKGGGIYSEGFSGPRSFLPKSLRTGRSQVKESIANG</sequence>
<name>A0AAV9I5S1_9RHOD</name>
<evidence type="ECO:0000313" key="3">
    <source>
        <dbReference type="Proteomes" id="UP001300502"/>
    </source>
</evidence>
<feature type="transmembrane region" description="Helical" evidence="1">
    <location>
        <begin position="12"/>
        <end position="32"/>
    </location>
</feature>
<dbReference type="AlphaFoldDB" id="A0AAV9I5S1"/>
<keyword evidence="1" id="KW-0812">Transmembrane</keyword>
<evidence type="ECO:0000313" key="2">
    <source>
        <dbReference type="EMBL" id="KAK4522184.1"/>
    </source>
</evidence>
<dbReference type="Proteomes" id="UP001300502">
    <property type="component" value="Unassembled WGS sequence"/>
</dbReference>
<gene>
    <name evidence="2" type="ORF">GAYE_FCTG49G0063</name>
</gene>
<comment type="caution">
    <text evidence="2">The sequence shown here is derived from an EMBL/GenBank/DDBJ whole genome shotgun (WGS) entry which is preliminary data.</text>
</comment>
<keyword evidence="3" id="KW-1185">Reference proteome</keyword>
<accession>A0AAV9I5S1</accession>